<feature type="region of interest" description="Disordered" evidence="1">
    <location>
        <begin position="58"/>
        <end position="99"/>
    </location>
</feature>
<evidence type="ECO:0000313" key="2">
    <source>
        <dbReference type="EMBL" id="CAD9049998.1"/>
    </source>
</evidence>
<dbReference type="EMBL" id="HBGB01008974">
    <property type="protein sequence ID" value="CAD9049998.1"/>
    <property type="molecule type" value="Transcribed_RNA"/>
</dbReference>
<evidence type="ECO:0000256" key="1">
    <source>
        <dbReference type="SAM" id="MobiDB-lite"/>
    </source>
</evidence>
<sequence length="99" mass="11132">MLWNRESSRQAGKQASRQAGGRAVCVYECIHNERSGRHPSTHQSILPPTDRKVRMAPLAQSGSDKKWAAGRQIDPSMGRGGREKWTDRLTMPSSIRTSW</sequence>
<protein>
    <submittedName>
        <fullName evidence="2">Uncharacterized protein</fullName>
    </submittedName>
</protein>
<dbReference type="AlphaFoldDB" id="A0A7S1JQ58"/>
<organism evidence="2">
    <name type="scientific">Vitrella brassicaformis</name>
    <dbReference type="NCBI Taxonomy" id="1169539"/>
    <lineage>
        <taxon>Eukaryota</taxon>
        <taxon>Sar</taxon>
        <taxon>Alveolata</taxon>
        <taxon>Colpodellida</taxon>
        <taxon>Vitrellaceae</taxon>
        <taxon>Vitrella</taxon>
    </lineage>
</organism>
<accession>A0A7S1JQ58</accession>
<feature type="region of interest" description="Disordered" evidence="1">
    <location>
        <begin position="1"/>
        <end position="21"/>
    </location>
</feature>
<gene>
    <name evidence="2" type="ORF">VBRA1451_LOCUS5059</name>
</gene>
<name>A0A7S1JQ58_9ALVE</name>
<proteinExistence type="predicted"/>
<reference evidence="2" key="1">
    <citation type="submission" date="2021-01" db="EMBL/GenBank/DDBJ databases">
        <authorList>
            <person name="Corre E."/>
            <person name="Pelletier E."/>
            <person name="Niang G."/>
            <person name="Scheremetjew M."/>
            <person name="Finn R."/>
            <person name="Kale V."/>
            <person name="Holt S."/>
            <person name="Cochrane G."/>
            <person name="Meng A."/>
            <person name="Brown T."/>
            <person name="Cohen L."/>
        </authorList>
    </citation>
    <scope>NUCLEOTIDE SEQUENCE</scope>
    <source>
        <strain evidence="2">CCMP3346</strain>
    </source>
</reference>